<name>A0ACA9SK77_9GLOM</name>
<accession>A0ACA9SK77</accession>
<feature type="non-terminal residue" evidence="1">
    <location>
        <position position="141"/>
    </location>
</feature>
<evidence type="ECO:0000313" key="2">
    <source>
        <dbReference type="Proteomes" id="UP000789920"/>
    </source>
</evidence>
<feature type="non-terminal residue" evidence="1">
    <location>
        <position position="1"/>
    </location>
</feature>
<dbReference type="Proteomes" id="UP000789920">
    <property type="component" value="Unassembled WGS sequence"/>
</dbReference>
<gene>
    <name evidence="1" type="ORF">RPERSI_LOCUS32257</name>
</gene>
<proteinExistence type="predicted"/>
<sequence length="141" mass="16102">TLEKPGVEVFSSPYSPIEELSQKARALAKNSVSPFYKAQSEKYWGLYKEFCKGFEVNEKEPSEDGILAFIMWLDISGLASQTSRIMQAVTNNLRFEGKEDFRKSLAITQVLRAVKKEATKDKTPDWPRDPLLVGTLRYYVD</sequence>
<organism evidence="1 2">
    <name type="scientific">Racocetra persica</name>
    <dbReference type="NCBI Taxonomy" id="160502"/>
    <lineage>
        <taxon>Eukaryota</taxon>
        <taxon>Fungi</taxon>
        <taxon>Fungi incertae sedis</taxon>
        <taxon>Mucoromycota</taxon>
        <taxon>Glomeromycotina</taxon>
        <taxon>Glomeromycetes</taxon>
        <taxon>Diversisporales</taxon>
        <taxon>Gigasporaceae</taxon>
        <taxon>Racocetra</taxon>
    </lineage>
</organism>
<dbReference type="EMBL" id="CAJVQC010133679">
    <property type="protein sequence ID" value="CAG8842297.1"/>
    <property type="molecule type" value="Genomic_DNA"/>
</dbReference>
<protein>
    <submittedName>
        <fullName evidence="1">10962_t:CDS:1</fullName>
    </submittedName>
</protein>
<reference evidence="1" key="1">
    <citation type="submission" date="2021-06" db="EMBL/GenBank/DDBJ databases">
        <authorList>
            <person name="Kallberg Y."/>
            <person name="Tangrot J."/>
            <person name="Rosling A."/>
        </authorList>
    </citation>
    <scope>NUCLEOTIDE SEQUENCE</scope>
    <source>
        <strain evidence="1">MA461A</strain>
    </source>
</reference>
<keyword evidence="2" id="KW-1185">Reference proteome</keyword>
<evidence type="ECO:0000313" key="1">
    <source>
        <dbReference type="EMBL" id="CAG8842297.1"/>
    </source>
</evidence>
<comment type="caution">
    <text evidence="1">The sequence shown here is derived from an EMBL/GenBank/DDBJ whole genome shotgun (WGS) entry which is preliminary data.</text>
</comment>